<dbReference type="AlphaFoldDB" id="A0A060DCA8"/>
<accession>A0A060DCA8</accession>
<gene>
    <name evidence="2" type="ORF">ABAZ39_07215</name>
</gene>
<dbReference type="KEGG" id="abq:ABAZ39_07215"/>
<evidence type="ECO:0000313" key="2">
    <source>
        <dbReference type="EMBL" id="AIB11791.1"/>
    </source>
</evidence>
<dbReference type="RefSeq" id="WP_038527984.1">
    <property type="nucleotide sequence ID" value="NZ_CP007793.1"/>
</dbReference>
<protein>
    <submittedName>
        <fullName evidence="2">Uncharacterized protein</fullName>
    </submittedName>
</protein>
<organism evidence="2 3">
    <name type="scientific">Azospirillum argentinense</name>
    <dbReference type="NCBI Taxonomy" id="2970906"/>
    <lineage>
        <taxon>Bacteria</taxon>
        <taxon>Pseudomonadati</taxon>
        <taxon>Pseudomonadota</taxon>
        <taxon>Alphaproteobacteria</taxon>
        <taxon>Rhodospirillales</taxon>
        <taxon>Azospirillaceae</taxon>
        <taxon>Azospirillum</taxon>
    </lineage>
</organism>
<dbReference type="Proteomes" id="UP000027186">
    <property type="component" value="Chromosome"/>
</dbReference>
<sequence length="223" mass="21873">MMRQAVPGLFGALAPQPPEVQAPAVAPGLFSAQEDGHSATIRQAQNDLQSFFADPVKAMTYTTLNGTAGQGPDAAQRSLAGLSGSFDHRGGFSDNSGLSDVASRATSLGGFLSEALGNVAAIANPTPLGWAGLGFGIANNRSTLGVKGLFDAIAESLGFGDGGGWDRGGIGGYGTSGRGAFDPGVAGMPGGVTGRGSDGGGYGSDPTGGTGNTGGPGHSDGNW</sequence>
<feature type="region of interest" description="Disordered" evidence="1">
    <location>
        <begin position="185"/>
        <end position="223"/>
    </location>
</feature>
<reference evidence="2 3" key="1">
    <citation type="journal article" date="2014" name="Genome Announc.">
        <title>Complete Genome Sequence of the Model Rhizosphere Strain Azospirillum brasilense Az39, Successfully Applied in Agriculture.</title>
        <authorList>
            <person name="Rivera D."/>
            <person name="Revale S."/>
            <person name="Molina R."/>
            <person name="Gualpa J."/>
            <person name="Puente M."/>
            <person name="Maroniche G."/>
            <person name="Paris G."/>
            <person name="Baker D."/>
            <person name="Clavijo B."/>
            <person name="McLay K."/>
            <person name="Spaepen S."/>
            <person name="Perticari A."/>
            <person name="Vazquez M."/>
            <person name="Wisniewski-Dye F."/>
            <person name="Watkins C."/>
            <person name="Martinez-Abarca F."/>
            <person name="Vanderleyden J."/>
            <person name="Cassan F."/>
        </authorList>
    </citation>
    <scope>NUCLEOTIDE SEQUENCE [LARGE SCALE GENOMIC DNA]</scope>
    <source>
        <strain evidence="2 3">Az39</strain>
    </source>
</reference>
<dbReference type="EMBL" id="CP007793">
    <property type="protein sequence ID" value="AIB11791.1"/>
    <property type="molecule type" value="Genomic_DNA"/>
</dbReference>
<proteinExistence type="predicted"/>
<name>A0A060DCA8_9PROT</name>
<evidence type="ECO:0000256" key="1">
    <source>
        <dbReference type="SAM" id="MobiDB-lite"/>
    </source>
</evidence>
<evidence type="ECO:0000313" key="3">
    <source>
        <dbReference type="Proteomes" id="UP000027186"/>
    </source>
</evidence>
<feature type="compositionally biased region" description="Gly residues" evidence="1">
    <location>
        <begin position="187"/>
        <end position="223"/>
    </location>
</feature>